<gene>
    <name evidence="3" type="ORF">FSB_LOCUS35529</name>
    <name evidence="4" type="ORF">FSB_LOCUS52713</name>
</gene>
<evidence type="ECO:0000256" key="1">
    <source>
        <dbReference type="ARBA" id="ARBA00008668"/>
    </source>
</evidence>
<sequence>MAYKALHWFLLAHLLLLQIANTYARVPAIIVFGDSTVDSGNNNQISTLLKSNFEPYGRDFFGGQPTGRFSNGRIPTDFVSEAFGIKPIIPAYLDPTYDIREFATGVCFASAGTGYDNATSDVLSVMPFWKELEYYKEYQQDLREYLGNEIANFVLGEALYLISIGTNDFLENYYVLPQRSSQFSVEEYQNFLAGIAGNFITELYNLGARKISISGLPPMGCLPLERTTNILSGGVCKEERNAVAKDFNEKLKGLTADLNKQLPGIRLVLSNPYDILLEMIQNPEFFGFEDAAIACCGTGLFEMSYLCSKINPFTCSDANKYIFWDSFHPTEKTNGIIADHLVKSTLAEFLW</sequence>
<dbReference type="InterPro" id="IPR050592">
    <property type="entry name" value="GDSL_lipolytic_enzyme"/>
</dbReference>
<dbReference type="PANTHER" id="PTHR45642:SF46">
    <property type="entry name" value="OS06G0636700 PROTEIN"/>
    <property type="match status" value="1"/>
</dbReference>
<reference evidence="3" key="1">
    <citation type="submission" date="2018-02" db="EMBL/GenBank/DDBJ databases">
        <authorList>
            <person name="Cohen D.B."/>
            <person name="Kent A.D."/>
        </authorList>
    </citation>
    <scope>NUCLEOTIDE SEQUENCE</scope>
</reference>
<keyword evidence="2" id="KW-0732">Signal</keyword>
<evidence type="ECO:0000256" key="2">
    <source>
        <dbReference type="SAM" id="SignalP"/>
    </source>
</evidence>
<accession>A0A2N9GZF5</accession>
<evidence type="ECO:0008006" key="5">
    <source>
        <dbReference type="Google" id="ProtNLM"/>
    </source>
</evidence>
<evidence type="ECO:0000313" key="4">
    <source>
        <dbReference type="EMBL" id="SPD24831.1"/>
    </source>
</evidence>
<dbReference type="AlphaFoldDB" id="A0A2N9GZF5"/>
<dbReference type="FunFam" id="3.40.50.1110:FF:000003">
    <property type="entry name" value="GDSL esterase/lipase APG"/>
    <property type="match status" value="1"/>
</dbReference>
<dbReference type="CDD" id="cd01837">
    <property type="entry name" value="SGNH_plant_lipase_like"/>
    <property type="match status" value="1"/>
</dbReference>
<evidence type="ECO:0000313" key="3">
    <source>
        <dbReference type="EMBL" id="SPD07647.1"/>
    </source>
</evidence>
<protein>
    <recommendedName>
        <fullName evidence="5">GDSL esterase/lipase</fullName>
    </recommendedName>
</protein>
<organism evidence="3">
    <name type="scientific">Fagus sylvatica</name>
    <name type="common">Beechnut</name>
    <dbReference type="NCBI Taxonomy" id="28930"/>
    <lineage>
        <taxon>Eukaryota</taxon>
        <taxon>Viridiplantae</taxon>
        <taxon>Streptophyta</taxon>
        <taxon>Embryophyta</taxon>
        <taxon>Tracheophyta</taxon>
        <taxon>Spermatophyta</taxon>
        <taxon>Magnoliopsida</taxon>
        <taxon>eudicotyledons</taxon>
        <taxon>Gunneridae</taxon>
        <taxon>Pentapetalae</taxon>
        <taxon>rosids</taxon>
        <taxon>fabids</taxon>
        <taxon>Fagales</taxon>
        <taxon>Fagaceae</taxon>
        <taxon>Fagus</taxon>
    </lineage>
</organism>
<dbReference type="Pfam" id="PF00657">
    <property type="entry name" value="Lipase_GDSL"/>
    <property type="match status" value="1"/>
</dbReference>
<dbReference type="InterPro" id="IPR035669">
    <property type="entry name" value="SGNH_plant_lipase-like"/>
</dbReference>
<dbReference type="EMBL" id="OIVN01002943">
    <property type="protein sequence ID" value="SPD07647.1"/>
    <property type="molecule type" value="Genomic_DNA"/>
</dbReference>
<dbReference type="SUPFAM" id="SSF52266">
    <property type="entry name" value="SGNH hydrolase"/>
    <property type="match status" value="1"/>
</dbReference>
<feature type="chain" id="PRO_5015084654" description="GDSL esterase/lipase" evidence="2">
    <location>
        <begin position="25"/>
        <end position="351"/>
    </location>
</feature>
<dbReference type="GO" id="GO:0016788">
    <property type="term" value="F:hydrolase activity, acting on ester bonds"/>
    <property type="evidence" value="ECO:0007669"/>
    <property type="project" value="InterPro"/>
</dbReference>
<feature type="signal peptide" evidence="2">
    <location>
        <begin position="1"/>
        <end position="24"/>
    </location>
</feature>
<proteinExistence type="inferred from homology"/>
<dbReference type="EMBL" id="OIVN01006002">
    <property type="protein sequence ID" value="SPD24831.1"/>
    <property type="molecule type" value="Genomic_DNA"/>
</dbReference>
<dbReference type="InterPro" id="IPR036514">
    <property type="entry name" value="SGNH_hydro_sf"/>
</dbReference>
<name>A0A2N9GZF5_FAGSY</name>
<dbReference type="PANTHER" id="PTHR45642">
    <property type="entry name" value="GDSL ESTERASE/LIPASE EXL3"/>
    <property type="match status" value="1"/>
</dbReference>
<dbReference type="Gene3D" id="3.40.50.1110">
    <property type="entry name" value="SGNH hydrolase"/>
    <property type="match status" value="1"/>
</dbReference>
<comment type="similarity">
    <text evidence="1">Belongs to the 'GDSL' lipolytic enzyme family.</text>
</comment>
<dbReference type="InterPro" id="IPR001087">
    <property type="entry name" value="GDSL"/>
</dbReference>